<dbReference type="EMBL" id="CP002546">
    <property type="protein sequence ID" value="ADY59208.1"/>
    <property type="molecule type" value="Genomic_DNA"/>
</dbReference>
<dbReference type="HOGENOM" id="CLU_1371335_0_0_0"/>
<reference evidence="3" key="1">
    <citation type="submission" date="2011-02" db="EMBL/GenBank/DDBJ databases">
        <title>The complete genome of Planctomyces brasiliensis DSM 5305.</title>
        <authorList>
            <person name="Lucas S."/>
            <person name="Copeland A."/>
            <person name="Lapidus A."/>
            <person name="Bruce D."/>
            <person name="Goodwin L."/>
            <person name="Pitluck S."/>
            <person name="Kyrpides N."/>
            <person name="Mavromatis K."/>
            <person name="Pagani I."/>
            <person name="Ivanova N."/>
            <person name="Ovchinnikova G."/>
            <person name="Lu M."/>
            <person name="Detter J.C."/>
            <person name="Han C."/>
            <person name="Land M."/>
            <person name="Hauser L."/>
            <person name="Markowitz V."/>
            <person name="Cheng J.-F."/>
            <person name="Hugenholtz P."/>
            <person name="Woyke T."/>
            <person name="Wu D."/>
            <person name="Tindall B."/>
            <person name="Pomrenke H.G."/>
            <person name="Brambilla E."/>
            <person name="Klenk H.-P."/>
            <person name="Eisen J.A."/>
        </authorList>
    </citation>
    <scope>NUCLEOTIDE SEQUENCE [LARGE SCALE GENOMIC DNA]</scope>
    <source>
        <strain evidence="3">ATCC 49424 / DSM 5305 / JCM 21570 / NBRC 103401 / IFAM 1448</strain>
    </source>
</reference>
<gene>
    <name evidence="2" type="ordered locus">Plabr_1597</name>
</gene>
<accession>F0SSD7</accession>
<dbReference type="Proteomes" id="UP000006860">
    <property type="component" value="Chromosome"/>
</dbReference>
<keyword evidence="1" id="KW-0472">Membrane</keyword>
<organism evidence="2 3">
    <name type="scientific">Rubinisphaera brasiliensis (strain ATCC 49424 / DSM 5305 / JCM 21570 / IAM 15109 / NBRC 103401 / IFAM 1448)</name>
    <name type="common">Planctomyces brasiliensis</name>
    <dbReference type="NCBI Taxonomy" id="756272"/>
    <lineage>
        <taxon>Bacteria</taxon>
        <taxon>Pseudomonadati</taxon>
        <taxon>Planctomycetota</taxon>
        <taxon>Planctomycetia</taxon>
        <taxon>Planctomycetales</taxon>
        <taxon>Planctomycetaceae</taxon>
        <taxon>Rubinisphaera</taxon>
    </lineage>
</organism>
<name>F0SSD7_RUBBR</name>
<evidence type="ECO:0000313" key="2">
    <source>
        <dbReference type="EMBL" id="ADY59208.1"/>
    </source>
</evidence>
<dbReference type="STRING" id="756272.Plabr_1597"/>
<dbReference type="RefSeq" id="WP_013627935.1">
    <property type="nucleotide sequence ID" value="NC_015174.1"/>
</dbReference>
<sequence length="199" mass="22525">MTDSRLKRIVWRVLRIKVGIPISLCLLCFFSMIIWILLTGFYEKSGVASDAETLMADLAEVTKGRSAIDAVLRNGDFIPFADEVIWEVEMGPRGGMVYIHGTSNFDFNTTELGCICCAEQLWDENCSCFSRGKSRYMANFRPEWGKRFRQVRDEEAIAVIQVIGSDNQAQQRIRYAVSLESGTFFTQCECPYPTRSGGL</sequence>
<evidence type="ECO:0000256" key="1">
    <source>
        <dbReference type="SAM" id="Phobius"/>
    </source>
</evidence>
<keyword evidence="1" id="KW-1133">Transmembrane helix</keyword>
<dbReference type="KEGG" id="pbs:Plabr_1597"/>
<keyword evidence="3" id="KW-1185">Reference proteome</keyword>
<evidence type="ECO:0000313" key="3">
    <source>
        <dbReference type="Proteomes" id="UP000006860"/>
    </source>
</evidence>
<keyword evidence="1" id="KW-0812">Transmembrane</keyword>
<feature type="transmembrane region" description="Helical" evidence="1">
    <location>
        <begin position="20"/>
        <end position="42"/>
    </location>
</feature>
<protein>
    <submittedName>
        <fullName evidence="2">Uncharacterized protein</fullName>
    </submittedName>
</protein>
<proteinExistence type="predicted"/>
<dbReference type="AlphaFoldDB" id="F0SSD7"/>